<dbReference type="EMBL" id="OZ035831">
    <property type="protein sequence ID" value="CAL1615818.1"/>
    <property type="molecule type" value="Genomic_DNA"/>
</dbReference>
<feature type="transmembrane region" description="Helical" evidence="1">
    <location>
        <begin position="18"/>
        <end position="37"/>
    </location>
</feature>
<evidence type="ECO:0000313" key="3">
    <source>
        <dbReference type="Proteomes" id="UP001497482"/>
    </source>
</evidence>
<proteinExistence type="predicted"/>
<sequence>MGCVVGGGVVKGGWVGLYWIWVFWGWVCEGGGVVIIGSDSRVWGGGMGGFLCLVGGGGRVVTMSMFGDRVLWLFGGLGLRKGGLVVGIEGGVVELSNISGVWGYGEGVGCWGVGVVEFR</sequence>
<protein>
    <submittedName>
        <fullName evidence="2">Uncharacterized protein</fullName>
    </submittedName>
</protein>
<name>A0AAV2MQW5_KNICA</name>
<keyword evidence="1" id="KW-0472">Membrane</keyword>
<dbReference type="Proteomes" id="UP001497482">
    <property type="component" value="Chromosome 9"/>
</dbReference>
<reference evidence="2 3" key="1">
    <citation type="submission" date="2024-04" db="EMBL/GenBank/DDBJ databases">
        <authorList>
            <person name="Waldvogel A.-M."/>
            <person name="Schoenle A."/>
        </authorList>
    </citation>
    <scope>NUCLEOTIDE SEQUENCE [LARGE SCALE GENOMIC DNA]</scope>
</reference>
<evidence type="ECO:0000313" key="2">
    <source>
        <dbReference type="EMBL" id="CAL1615818.1"/>
    </source>
</evidence>
<gene>
    <name evidence="2" type="ORF">KC01_LOCUS41693</name>
</gene>
<evidence type="ECO:0000256" key="1">
    <source>
        <dbReference type="SAM" id="Phobius"/>
    </source>
</evidence>
<keyword evidence="1" id="KW-1133">Transmembrane helix</keyword>
<keyword evidence="1" id="KW-0812">Transmembrane</keyword>
<dbReference type="AlphaFoldDB" id="A0AAV2MQW5"/>
<keyword evidence="3" id="KW-1185">Reference proteome</keyword>
<organism evidence="2 3">
    <name type="scientific">Knipowitschia caucasica</name>
    <name type="common">Caucasian dwarf goby</name>
    <name type="synonym">Pomatoschistus caucasicus</name>
    <dbReference type="NCBI Taxonomy" id="637954"/>
    <lineage>
        <taxon>Eukaryota</taxon>
        <taxon>Metazoa</taxon>
        <taxon>Chordata</taxon>
        <taxon>Craniata</taxon>
        <taxon>Vertebrata</taxon>
        <taxon>Euteleostomi</taxon>
        <taxon>Actinopterygii</taxon>
        <taxon>Neopterygii</taxon>
        <taxon>Teleostei</taxon>
        <taxon>Neoteleostei</taxon>
        <taxon>Acanthomorphata</taxon>
        <taxon>Gobiaria</taxon>
        <taxon>Gobiiformes</taxon>
        <taxon>Gobioidei</taxon>
        <taxon>Gobiidae</taxon>
        <taxon>Gobiinae</taxon>
        <taxon>Knipowitschia</taxon>
    </lineage>
</organism>
<accession>A0AAV2MQW5</accession>